<name>A0ABV8ART0_9BACT</name>
<dbReference type="InterPro" id="IPR011008">
    <property type="entry name" value="Dimeric_a/b-barrel"/>
</dbReference>
<sequence length="102" mass="11851">MNENVIVLLRFKSQPDKGSYAVSELTKLANQVKEEPHFVSIKIHVDPKDSSNILLYEEWEDENYYNTEHMNTAYIKDFQANSVNFLAGPPDITFWKVSDLIK</sequence>
<dbReference type="InterPro" id="IPR007138">
    <property type="entry name" value="ABM_dom"/>
</dbReference>
<dbReference type="GO" id="GO:0004497">
    <property type="term" value="F:monooxygenase activity"/>
    <property type="evidence" value="ECO:0007669"/>
    <property type="project" value="UniProtKB-KW"/>
</dbReference>
<protein>
    <submittedName>
        <fullName evidence="2">Quinol monooxygenase</fullName>
        <ecNumber evidence="2">1.-.-.-</ecNumber>
    </submittedName>
</protein>
<dbReference type="PROSITE" id="PS51725">
    <property type="entry name" value="ABM"/>
    <property type="match status" value="1"/>
</dbReference>
<dbReference type="Pfam" id="PF03992">
    <property type="entry name" value="ABM"/>
    <property type="match status" value="1"/>
</dbReference>
<organism evidence="2 3">
    <name type="scientific">Algoriphagus namhaensis</name>
    <dbReference type="NCBI Taxonomy" id="915353"/>
    <lineage>
        <taxon>Bacteria</taxon>
        <taxon>Pseudomonadati</taxon>
        <taxon>Bacteroidota</taxon>
        <taxon>Cytophagia</taxon>
        <taxon>Cytophagales</taxon>
        <taxon>Cyclobacteriaceae</taxon>
        <taxon>Algoriphagus</taxon>
    </lineage>
</organism>
<keyword evidence="2" id="KW-0560">Oxidoreductase</keyword>
<keyword evidence="2" id="KW-0503">Monooxygenase</keyword>
<evidence type="ECO:0000313" key="2">
    <source>
        <dbReference type="EMBL" id="MFC3880315.1"/>
    </source>
</evidence>
<evidence type="ECO:0000313" key="3">
    <source>
        <dbReference type="Proteomes" id="UP001595805"/>
    </source>
</evidence>
<reference evidence="3" key="1">
    <citation type="journal article" date="2019" name="Int. J. Syst. Evol. Microbiol.">
        <title>The Global Catalogue of Microorganisms (GCM) 10K type strain sequencing project: providing services to taxonomists for standard genome sequencing and annotation.</title>
        <authorList>
            <consortium name="The Broad Institute Genomics Platform"/>
            <consortium name="The Broad Institute Genome Sequencing Center for Infectious Disease"/>
            <person name="Wu L."/>
            <person name="Ma J."/>
        </authorList>
    </citation>
    <scope>NUCLEOTIDE SEQUENCE [LARGE SCALE GENOMIC DNA]</scope>
    <source>
        <strain evidence="3">CCUG 60523</strain>
    </source>
</reference>
<dbReference type="SUPFAM" id="SSF54909">
    <property type="entry name" value="Dimeric alpha+beta barrel"/>
    <property type="match status" value="1"/>
</dbReference>
<dbReference type="Gene3D" id="3.30.70.100">
    <property type="match status" value="1"/>
</dbReference>
<dbReference type="EMBL" id="JBHRZS010000007">
    <property type="protein sequence ID" value="MFC3880315.1"/>
    <property type="molecule type" value="Genomic_DNA"/>
</dbReference>
<dbReference type="EC" id="1.-.-.-" evidence="2"/>
<keyword evidence="3" id="KW-1185">Reference proteome</keyword>
<comment type="caution">
    <text evidence="2">The sequence shown here is derived from an EMBL/GenBank/DDBJ whole genome shotgun (WGS) entry which is preliminary data.</text>
</comment>
<feature type="domain" description="ABM" evidence="1">
    <location>
        <begin position="5"/>
        <end position="94"/>
    </location>
</feature>
<dbReference type="RefSeq" id="WP_377905605.1">
    <property type="nucleotide sequence ID" value="NZ_JBHRZS010000007.1"/>
</dbReference>
<gene>
    <name evidence="2" type="ORF">ACFOSV_09025</name>
</gene>
<dbReference type="Proteomes" id="UP001595805">
    <property type="component" value="Unassembled WGS sequence"/>
</dbReference>
<accession>A0ABV8ART0</accession>
<proteinExistence type="predicted"/>
<evidence type="ECO:0000259" key="1">
    <source>
        <dbReference type="PROSITE" id="PS51725"/>
    </source>
</evidence>